<dbReference type="HOGENOM" id="CLU_000445_44_2_10"/>
<dbReference type="InterPro" id="IPR002818">
    <property type="entry name" value="DJ-1/PfpI"/>
</dbReference>
<dbReference type="PANTHER" id="PTHR48094">
    <property type="entry name" value="PROTEIN/NUCLEIC ACID DEGLYCASE DJ-1-RELATED"/>
    <property type="match status" value="1"/>
</dbReference>
<evidence type="ECO:0000313" key="2">
    <source>
        <dbReference type="EMBL" id="EEX70431.1"/>
    </source>
</evidence>
<dbReference type="eggNOG" id="COG0693">
    <property type="taxonomic scope" value="Bacteria"/>
</dbReference>
<organism evidence="2 3">
    <name type="scientific">Alloprevotella tannerae ATCC 51259</name>
    <dbReference type="NCBI Taxonomy" id="626522"/>
    <lineage>
        <taxon>Bacteria</taxon>
        <taxon>Pseudomonadati</taxon>
        <taxon>Bacteroidota</taxon>
        <taxon>Bacteroidia</taxon>
        <taxon>Bacteroidales</taxon>
        <taxon>Prevotellaceae</taxon>
        <taxon>Alloprevotella</taxon>
    </lineage>
</organism>
<dbReference type="EMBL" id="ACIJ02000028">
    <property type="protein sequence ID" value="EEX70431.1"/>
    <property type="molecule type" value="Genomic_DNA"/>
</dbReference>
<dbReference type="RefSeq" id="WP_006256280.1">
    <property type="nucleotide sequence ID" value="NZ_GG700643.1"/>
</dbReference>
<reference evidence="2" key="1">
    <citation type="submission" date="2009-09" db="EMBL/GenBank/DDBJ databases">
        <authorList>
            <person name="Weinstock G."/>
            <person name="Sodergren E."/>
            <person name="Clifton S."/>
            <person name="Fulton L."/>
            <person name="Fulton B."/>
            <person name="Courtney L."/>
            <person name="Fronick C."/>
            <person name="Harrison M."/>
            <person name="Strong C."/>
            <person name="Farmer C."/>
            <person name="Delahaunty K."/>
            <person name="Markovic C."/>
            <person name="Hall O."/>
            <person name="Minx P."/>
            <person name="Tomlinson C."/>
            <person name="Mitreva M."/>
            <person name="Nelson J."/>
            <person name="Hou S."/>
            <person name="Wollam A."/>
            <person name="Pepin K.H."/>
            <person name="Johnson M."/>
            <person name="Bhonagiri V."/>
            <person name="Nash W.E."/>
            <person name="Warren W."/>
            <person name="Chinwalla A."/>
            <person name="Mardis E.R."/>
            <person name="Wilson R.K."/>
        </authorList>
    </citation>
    <scope>NUCLEOTIDE SEQUENCE [LARGE SCALE GENOMIC DNA]</scope>
    <source>
        <strain evidence="2">ATCC 51259</strain>
    </source>
</reference>
<dbReference type="PANTHER" id="PTHR48094:SF12">
    <property type="entry name" value="PARKINSON DISEASE PROTEIN 7 HOMOLOG"/>
    <property type="match status" value="1"/>
</dbReference>
<dbReference type="AlphaFoldDB" id="C9LJQ9"/>
<dbReference type="GeneID" id="84577075"/>
<dbReference type="SUPFAM" id="SSF52317">
    <property type="entry name" value="Class I glutamine amidotransferase-like"/>
    <property type="match status" value="1"/>
</dbReference>
<accession>C9LJQ9</accession>
<dbReference type="InterPro" id="IPR029062">
    <property type="entry name" value="Class_I_gatase-like"/>
</dbReference>
<dbReference type="NCBIfam" id="TIGR01383">
    <property type="entry name" value="not_thiJ"/>
    <property type="match status" value="1"/>
</dbReference>
<dbReference type="STRING" id="626522.GCWU000325_02473"/>
<evidence type="ECO:0000313" key="3">
    <source>
        <dbReference type="Proteomes" id="UP000003460"/>
    </source>
</evidence>
<dbReference type="Gene3D" id="3.40.50.880">
    <property type="match status" value="1"/>
</dbReference>
<feature type="domain" description="DJ-1/PfpI" evidence="1">
    <location>
        <begin position="3"/>
        <end position="163"/>
    </location>
</feature>
<evidence type="ECO:0000259" key="1">
    <source>
        <dbReference type="Pfam" id="PF01965"/>
    </source>
</evidence>
<proteinExistence type="predicted"/>
<gene>
    <name evidence="2" type="ORF">GCWU000325_02473</name>
</gene>
<dbReference type="GO" id="GO:0005737">
    <property type="term" value="C:cytoplasm"/>
    <property type="evidence" value="ECO:0007669"/>
    <property type="project" value="TreeGrafter"/>
</dbReference>
<dbReference type="InterPro" id="IPR050325">
    <property type="entry name" value="Prot/Nucl_acid_deglycase"/>
</dbReference>
<name>C9LJQ9_9BACT</name>
<comment type="caution">
    <text evidence="2">The sequence shown here is derived from an EMBL/GenBank/DDBJ whole genome shotgun (WGS) entry which is preliminary data.</text>
</comment>
<dbReference type="InterPro" id="IPR006287">
    <property type="entry name" value="DJ-1"/>
</dbReference>
<dbReference type="Proteomes" id="UP000003460">
    <property type="component" value="Unassembled WGS sequence"/>
</dbReference>
<protein>
    <submittedName>
        <fullName evidence="2">DJ-1 family protein</fullName>
    </submittedName>
</protein>
<dbReference type="CDD" id="cd03135">
    <property type="entry name" value="GATase1_DJ-1"/>
    <property type="match status" value="1"/>
</dbReference>
<sequence length="187" mass="19985">MMVYIFLADGFEESEALLPADILKRAGLDVCLVSITADKLVASSHGFKIMADAVFTEIDLTQAAALIMPGGMPGAQNLCDFAPLREAIIKQNERGGLLCAICAAPMTLGAAGVLKDKRATCYPGFEKYLDCKVYTERLVEEDGHIITGRGPGAAAEFGFTIAERLTSADCVAQLRQGMIYAPTTYLP</sequence>
<keyword evidence="3" id="KW-1185">Reference proteome</keyword>
<dbReference type="Pfam" id="PF01965">
    <property type="entry name" value="DJ-1_PfpI"/>
    <property type="match status" value="1"/>
</dbReference>